<protein>
    <submittedName>
        <fullName evidence="2">Uncharacterized protein</fullName>
    </submittedName>
</protein>
<dbReference type="InterPro" id="IPR053008">
    <property type="entry name" value="Phomopsin_biosynth_assoc"/>
</dbReference>
<name>A0A9P4XQZ8_9HYPO</name>
<reference evidence="2 3" key="1">
    <citation type="submission" date="2018-06" db="EMBL/GenBank/DDBJ databases">
        <title>Genome analysis of cellulolytic fungus Trichoderma lentiforme CFAM-422.</title>
        <authorList>
            <person name="Steindorff A.S."/>
            <person name="Formighieri E.F."/>
            <person name="Midorikawa G.E.O."/>
            <person name="Tamietti M.S."/>
            <person name="Ramos E.Z."/>
            <person name="Silva A.S."/>
            <person name="Bon E.P.S."/>
            <person name="Mendes T.D."/>
            <person name="Damaso M.C.T."/>
            <person name="Favaro L.C.L."/>
        </authorList>
    </citation>
    <scope>NUCLEOTIDE SEQUENCE [LARGE SCALE GENOMIC DNA]</scope>
    <source>
        <strain evidence="2 3">CFAM-422</strain>
    </source>
</reference>
<proteinExistence type="predicted"/>
<keyword evidence="1" id="KW-0472">Membrane</keyword>
<evidence type="ECO:0000256" key="1">
    <source>
        <dbReference type="SAM" id="Phobius"/>
    </source>
</evidence>
<dbReference type="Proteomes" id="UP000801864">
    <property type="component" value="Unassembled WGS sequence"/>
</dbReference>
<feature type="transmembrane region" description="Helical" evidence="1">
    <location>
        <begin position="92"/>
        <end position="113"/>
    </location>
</feature>
<organism evidence="2 3">
    <name type="scientific">Trichoderma lentiforme</name>
    <dbReference type="NCBI Taxonomy" id="1567552"/>
    <lineage>
        <taxon>Eukaryota</taxon>
        <taxon>Fungi</taxon>
        <taxon>Dikarya</taxon>
        <taxon>Ascomycota</taxon>
        <taxon>Pezizomycotina</taxon>
        <taxon>Sordariomycetes</taxon>
        <taxon>Hypocreomycetidae</taxon>
        <taxon>Hypocreales</taxon>
        <taxon>Hypocreaceae</taxon>
        <taxon>Trichoderma</taxon>
    </lineage>
</organism>
<dbReference type="AlphaFoldDB" id="A0A9P4XQZ8"/>
<evidence type="ECO:0000313" key="3">
    <source>
        <dbReference type="Proteomes" id="UP000801864"/>
    </source>
</evidence>
<comment type="caution">
    <text evidence="2">The sequence shown here is derived from an EMBL/GenBank/DDBJ whole genome shotgun (WGS) entry which is preliminary data.</text>
</comment>
<dbReference type="PANTHER" id="PTHR35896:SF3">
    <property type="entry name" value="MAJOR FACILITATOR SUPERFAMILY TRANSPORTER"/>
    <property type="match status" value="1"/>
</dbReference>
<evidence type="ECO:0000313" key="2">
    <source>
        <dbReference type="EMBL" id="KAF3077531.1"/>
    </source>
</evidence>
<keyword evidence="1" id="KW-1133">Transmembrane helix</keyword>
<dbReference type="EMBL" id="QLNT01000001">
    <property type="protein sequence ID" value="KAF3077531.1"/>
    <property type="molecule type" value="Genomic_DNA"/>
</dbReference>
<dbReference type="PANTHER" id="PTHR35896">
    <property type="entry name" value="IG-LIKE DOMAIN-CONTAINING PROTEIN"/>
    <property type="match status" value="1"/>
</dbReference>
<keyword evidence="1" id="KW-0812">Transmembrane</keyword>
<accession>A0A9P4XQZ8</accession>
<keyword evidence="3" id="KW-1185">Reference proteome</keyword>
<gene>
    <name evidence="2" type="ORF">CFAM422_000448</name>
</gene>
<sequence length="264" mass="30730">MSGIWPSVYVRVWDKLQWITLVEHVIRGLRFGRHPTITGNEITMDTATQFWDKVSTSLKSPYDQLDEDDEKHDLDETDFQDGNQQSGRRWKIFIGAGISAVCLALIVLVGYLVKGTRPSEYPCGQSLEEAQSRGCRFDQITWSWIPPHCPVYLSNEYLNATPGQPWLWYVEPYKKIVAREDDWPSIFNNEIRVYGERREHHAHCVYMFLNLMKVYESRGKHTQIQTDTEHMEHCGRLLMKLIEDDPLGTHIGTKNGNVHYNQNC</sequence>